<dbReference type="InterPro" id="IPR050302">
    <property type="entry name" value="Rab_GAP_TBC_domain"/>
</dbReference>
<dbReference type="PANTHER" id="PTHR47219:SF9">
    <property type="entry name" value="GTPASE ACTIVATING PROTEIN AND CENTROSOME-ASSOCIATED, ISOFORM B"/>
    <property type="match status" value="1"/>
</dbReference>
<dbReference type="Gene3D" id="2.30.29.30">
    <property type="entry name" value="Pleckstrin-homology domain (PH domain)/Phosphotyrosine-binding domain (PTB)"/>
    <property type="match status" value="1"/>
</dbReference>
<dbReference type="SUPFAM" id="SSF50729">
    <property type="entry name" value="PH domain-like"/>
    <property type="match status" value="1"/>
</dbReference>
<dbReference type="GO" id="GO:0005096">
    <property type="term" value="F:GTPase activator activity"/>
    <property type="evidence" value="ECO:0007669"/>
    <property type="project" value="UniProtKB-KW"/>
</dbReference>
<dbReference type="InterPro" id="IPR006020">
    <property type="entry name" value="PTB/PI_dom"/>
</dbReference>
<dbReference type="FunFam" id="1.10.472.80:FF:000027">
    <property type="entry name" value="GTPase activating protein (Evi5)"/>
    <property type="match status" value="1"/>
</dbReference>
<feature type="compositionally biased region" description="Acidic residues" evidence="3">
    <location>
        <begin position="431"/>
        <end position="440"/>
    </location>
</feature>
<dbReference type="PANTHER" id="PTHR47219">
    <property type="entry name" value="RAB GTPASE-ACTIVATING PROTEIN 1-LIKE"/>
    <property type="match status" value="1"/>
</dbReference>
<feature type="compositionally biased region" description="Polar residues" evidence="3">
    <location>
        <begin position="62"/>
        <end position="71"/>
    </location>
</feature>
<dbReference type="Pfam" id="PF00566">
    <property type="entry name" value="RabGAP-TBC"/>
    <property type="match status" value="1"/>
</dbReference>
<keyword evidence="7" id="KW-1185">Reference proteome</keyword>
<feature type="compositionally biased region" description="Basic and acidic residues" evidence="3">
    <location>
        <begin position="31"/>
        <end position="41"/>
    </location>
</feature>
<protein>
    <submittedName>
        <fullName evidence="6">Rab GTPase-activating protein 1</fullName>
    </submittedName>
</protein>
<feature type="domain" description="PID" evidence="4">
    <location>
        <begin position="92"/>
        <end position="212"/>
    </location>
</feature>
<feature type="region of interest" description="Disordered" evidence="3">
    <location>
        <begin position="1"/>
        <end position="82"/>
    </location>
</feature>
<name>A0A1W0XA93_HYPEX</name>
<dbReference type="Proteomes" id="UP000192578">
    <property type="component" value="Unassembled WGS sequence"/>
</dbReference>
<comment type="caution">
    <text evidence="6">The sequence shown here is derived from an EMBL/GenBank/DDBJ whole genome shotgun (WGS) entry which is preliminary data.</text>
</comment>
<feature type="region of interest" description="Disordered" evidence="3">
    <location>
        <begin position="980"/>
        <end position="1015"/>
    </location>
</feature>
<evidence type="ECO:0000256" key="2">
    <source>
        <dbReference type="SAM" id="Coils"/>
    </source>
</evidence>
<dbReference type="EMBL" id="MTYJ01000006">
    <property type="protein sequence ID" value="OQV24446.1"/>
    <property type="molecule type" value="Genomic_DNA"/>
</dbReference>
<evidence type="ECO:0000259" key="4">
    <source>
        <dbReference type="PROSITE" id="PS01179"/>
    </source>
</evidence>
<dbReference type="FunFam" id="1.10.8.270:FF:000001">
    <property type="entry name" value="TBC1 domain family member 1"/>
    <property type="match status" value="1"/>
</dbReference>
<evidence type="ECO:0000313" key="7">
    <source>
        <dbReference type="Proteomes" id="UP000192578"/>
    </source>
</evidence>
<feature type="coiled-coil region" evidence="2">
    <location>
        <begin position="758"/>
        <end position="880"/>
    </location>
</feature>
<dbReference type="Gene3D" id="1.10.10.750">
    <property type="entry name" value="Ypt/Rab-GAP domain of gyp1p, domain 1"/>
    <property type="match status" value="1"/>
</dbReference>
<keyword evidence="2" id="KW-0175">Coiled coil</keyword>
<keyword evidence="1" id="KW-0343">GTPase activation</keyword>
<sequence length="1015" mass="114468">MEDPVATVADGEDKSADGARAGAAEMSGTELVDRDMHRKGSSDSQPGSEADSESIHLVDGASSRSQSQQQTPEEDVISLPPETEDHVMFNSVTYLGAATVRSPRNELEILHNLAAMNSENQTAVLVDLLVPRVPQGHVVLFEHGTEDEVAKYPVFRIIFCARGGKDPEPLAHCFAFTFGHGTNDEAVFLCHAFRCQSHEQVSKIVMCFSSAFRKPVATQLPQGESVFIFDVCMEVKEDDSRSGSFAACPRESRDCFKLRVNLVKELAIHVLQVNPENPHLSLDKCTGIWIAAGKNVSRSDFHCLSGQTWDNNGKQFNVSCPWDPRDEKFLLLNTETPGEHRSQMTVVMDLMVAGFSEPITFFIHAKARIFPQTEKFWMPGRRQLQETFFLRLAWQSSGRDQRGYYNFVSLESQSQREGRCQNIAPLLEQSSSEEEDDLSNEEPLPSGYGEVSRECSEEELKAWSDILVKWRPNLAQRPKTLASLIRKTGIPQSLRCEVWQLLSGCPSSEVLLENYKLLSVQDSVWESAISKDISRTFPAHEYFKQTGSEGQDQLFRVIKAFANHDLETGYCQSLSFIAATFLLQMPEEQAFCLLCCVMENYGMRDMMKSDFDGLRLRFYQLERLLEEKIPDLHYHLRDIGVEMHMFASQWFLTLYTAKFPLFCVFRIIDLFLCDGHNVIFQVAIGLLRLAKPDLLQLDFESVLKYFRVNLPKRYKNEDTVCLLLFQAVNEKVSLKKMAAYEKEFQLLQDQRNSTETPLERAKREARGLMETIMRLERENDELAHELINGKIQLRNDLDSAEDMNELQQKEIVRLNGLIADGEDEAKRLRDEAVLVKELCRKIETENKQQVNVMADYKRINSQLGDRLEKATTRIQTLQAQCCPNCQPFFLTESSAENAPKQTNGSSENERIQKLELELAATKLALVEKECDNQDLLHQLNVTALAANQGDQQSKNSNSWLSKTIKSAAIKTQALVGATASNTSLGSGSSVHSASSSGIKDSGERKPSRTDSATSQ</sequence>
<dbReference type="PROSITE" id="PS50086">
    <property type="entry name" value="TBC_RABGAP"/>
    <property type="match status" value="1"/>
</dbReference>
<evidence type="ECO:0000259" key="5">
    <source>
        <dbReference type="PROSITE" id="PS50086"/>
    </source>
</evidence>
<dbReference type="AlphaFoldDB" id="A0A1W0XA93"/>
<gene>
    <name evidence="6" type="ORF">BV898_01510</name>
</gene>
<evidence type="ECO:0000256" key="1">
    <source>
        <dbReference type="ARBA" id="ARBA00022468"/>
    </source>
</evidence>
<dbReference type="InterPro" id="IPR022164">
    <property type="entry name" value="Kinesin-like"/>
</dbReference>
<organism evidence="6 7">
    <name type="scientific">Hypsibius exemplaris</name>
    <name type="common">Freshwater tardigrade</name>
    <dbReference type="NCBI Taxonomy" id="2072580"/>
    <lineage>
        <taxon>Eukaryota</taxon>
        <taxon>Metazoa</taxon>
        <taxon>Ecdysozoa</taxon>
        <taxon>Tardigrada</taxon>
        <taxon>Eutardigrada</taxon>
        <taxon>Parachela</taxon>
        <taxon>Hypsibioidea</taxon>
        <taxon>Hypsibiidae</taxon>
        <taxon>Hypsibius</taxon>
    </lineage>
</organism>
<reference evidence="7" key="1">
    <citation type="submission" date="2017-01" db="EMBL/GenBank/DDBJ databases">
        <title>Comparative genomics of anhydrobiosis in the tardigrade Hypsibius dujardini.</title>
        <authorList>
            <person name="Yoshida Y."/>
            <person name="Koutsovoulos G."/>
            <person name="Laetsch D."/>
            <person name="Stevens L."/>
            <person name="Kumar S."/>
            <person name="Horikawa D."/>
            <person name="Ishino K."/>
            <person name="Komine S."/>
            <person name="Tomita M."/>
            <person name="Blaxter M."/>
            <person name="Arakawa K."/>
        </authorList>
    </citation>
    <scope>NUCLEOTIDE SEQUENCE [LARGE SCALE GENOMIC DNA]</scope>
    <source>
        <strain evidence="7">Z151</strain>
    </source>
</reference>
<dbReference type="PROSITE" id="PS01179">
    <property type="entry name" value="PID"/>
    <property type="match status" value="1"/>
</dbReference>
<dbReference type="Pfam" id="PF12473">
    <property type="entry name" value="DUF3694"/>
    <property type="match status" value="1"/>
</dbReference>
<feature type="compositionally biased region" description="Low complexity" evidence="3">
    <location>
        <begin position="980"/>
        <end position="997"/>
    </location>
</feature>
<feature type="domain" description="Rab-GAP TBC" evidence="5">
    <location>
        <begin position="489"/>
        <end position="675"/>
    </location>
</feature>
<dbReference type="SMART" id="SM00164">
    <property type="entry name" value="TBC"/>
    <property type="match status" value="1"/>
</dbReference>
<dbReference type="GO" id="GO:0031267">
    <property type="term" value="F:small GTPase binding"/>
    <property type="evidence" value="ECO:0007669"/>
    <property type="project" value="TreeGrafter"/>
</dbReference>
<dbReference type="InterPro" id="IPR011993">
    <property type="entry name" value="PH-like_dom_sf"/>
</dbReference>
<dbReference type="InterPro" id="IPR035969">
    <property type="entry name" value="Rab-GAP_TBC_sf"/>
</dbReference>
<dbReference type="InterPro" id="IPR000195">
    <property type="entry name" value="Rab-GAP-TBC_dom"/>
</dbReference>
<proteinExistence type="predicted"/>
<dbReference type="SMART" id="SM00462">
    <property type="entry name" value="PTB"/>
    <property type="match status" value="1"/>
</dbReference>
<dbReference type="Gene3D" id="1.10.8.270">
    <property type="entry name" value="putative rabgap domain of human tbc1 domain family member 14 like domains"/>
    <property type="match status" value="1"/>
</dbReference>
<evidence type="ECO:0000256" key="3">
    <source>
        <dbReference type="SAM" id="MobiDB-lite"/>
    </source>
</evidence>
<dbReference type="Gene3D" id="1.10.472.80">
    <property type="entry name" value="Ypt/Rab-GAP domain of gyp1p, domain 3"/>
    <property type="match status" value="1"/>
</dbReference>
<evidence type="ECO:0000313" key="6">
    <source>
        <dbReference type="EMBL" id="OQV24446.1"/>
    </source>
</evidence>
<feature type="region of interest" description="Disordered" evidence="3">
    <location>
        <begin position="429"/>
        <end position="450"/>
    </location>
</feature>
<accession>A0A1W0XA93</accession>
<dbReference type="OrthoDB" id="295078at2759"/>
<dbReference type="SUPFAM" id="SSF47923">
    <property type="entry name" value="Ypt/Rab-GAP domain of gyp1p"/>
    <property type="match status" value="2"/>
</dbReference>